<dbReference type="RefSeq" id="WP_058122393.1">
    <property type="nucleotide sequence ID" value="NZ_CYRX01000008.1"/>
</dbReference>
<accession>A0A0P1FER6</accession>
<feature type="coiled-coil region" evidence="1">
    <location>
        <begin position="181"/>
        <end position="208"/>
    </location>
</feature>
<organism evidence="3 4">
    <name type="scientific">Thalassobacter stenotrophicus</name>
    <dbReference type="NCBI Taxonomy" id="266809"/>
    <lineage>
        <taxon>Bacteria</taxon>
        <taxon>Pseudomonadati</taxon>
        <taxon>Pseudomonadota</taxon>
        <taxon>Alphaproteobacteria</taxon>
        <taxon>Rhodobacterales</taxon>
        <taxon>Roseobacteraceae</taxon>
        <taxon>Thalassobacter</taxon>
    </lineage>
</organism>
<sequence>MTALAPIPLAGENLPGLIDRAATMLASAKTAAEVLEAREAAGLAYDVAKRAARLKNAKAAHDDLVAAAHRAQADALEIEAAAKRRLADEYDAAQERGDVARHGGGRNFKVGDPNVETHSDGPNPVGGDIAIVTMADLGLRRDQVHDARLIRDAEAADPGIVRRTLDQKLERGEEPTRSAVRRAAEDRLQRSLDRLQRIQESVQRLERDRPPPLTPEMRARQIAVFGTQEDRAICGRIEEIIERIDEQPSPAESVRRVPPASRHAVDTAPIRRAAAWLTDFSTLYEQEVQNGTYATE</sequence>
<keyword evidence="1" id="KW-0175">Coiled coil</keyword>
<proteinExistence type="predicted"/>
<dbReference type="Proteomes" id="UP000051298">
    <property type="component" value="Unassembled WGS sequence"/>
</dbReference>
<dbReference type="AlphaFoldDB" id="A0A0P1FER6"/>
<evidence type="ECO:0000256" key="1">
    <source>
        <dbReference type="SAM" id="Coils"/>
    </source>
</evidence>
<evidence type="ECO:0000313" key="4">
    <source>
        <dbReference type="Proteomes" id="UP000051298"/>
    </source>
</evidence>
<evidence type="ECO:0000313" key="3">
    <source>
        <dbReference type="EMBL" id="CUH59087.1"/>
    </source>
</evidence>
<feature type="region of interest" description="Disordered" evidence="2">
    <location>
        <begin position="99"/>
        <end position="126"/>
    </location>
</feature>
<evidence type="ECO:0000256" key="2">
    <source>
        <dbReference type="SAM" id="MobiDB-lite"/>
    </source>
</evidence>
<feature type="coiled-coil region" evidence="1">
    <location>
        <begin position="54"/>
        <end position="96"/>
    </location>
</feature>
<reference evidence="3 4" key="1">
    <citation type="submission" date="2015-09" db="EMBL/GenBank/DDBJ databases">
        <authorList>
            <consortium name="Swine Surveillance"/>
        </authorList>
    </citation>
    <scope>NUCLEOTIDE SEQUENCE [LARGE SCALE GENOMIC DNA]</scope>
    <source>
        <strain evidence="3 4">CECT 5294</strain>
    </source>
</reference>
<protein>
    <submittedName>
        <fullName evidence="3">Uncharacterized protein</fullName>
    </submittedName>
</protein>
<dbReference type="EMBL" id="CYRX01000008">
    <property type="protein sequence ID" value="CUH59087.1"/>
    <property type="molecule type" value="Genomic_DNA"/>
</dbReference>
<name>A0A0P1FER6_9RHOB</name>
<gene>
    <name evidence="3" type="ORF">THS5294_00368</name>
</gene>